<dbReference type="Pfam" id="PF13560">
    <property type="entry name" value="HTH_31"/>
    <property type="match status" value="1"/>
</dbReference>
<dbReference type="EMBL" id="JACOPN010000008">
    <property type="protein sequence ID" value="MBC5717916.1"/>
    <property type="molecule type" value="Genomic_DNA"/>
</dbReference>
<proteinExistence type="predicted"/>
<evidence type="ECO:0000259" key="1">
    <source>
        <dbReference type="PROSITE" id="PS50943"/>
    </source>
</evidence>
<comment type="caution">
    <text evidence="2">The sequence shown here is derived from an EMBL/GenBank/DDBJ whole genome shotgun (WGS) entry which is preliminary data.</text>
</comment>
<dbReference type="GO" id="GO:0003677">
    <property type="term" value="F:DNA binding"/>
    <property type="evidence" value="ECO:0007669"/>
    <property type="project" value="InterPro"/>
</dbReference>
<dbReference type="Proteomes" id="UP000602260">
    <property type="component" value="Unassembled WGS sequence"/>
</dbReference>
<dbReference type="Gene3D" id="1.10.260.40">
    <property type="entry name" value="lambda repressor-like DNA-binding domains"/>
    <property type="match status" value="1"/>
</dbReference>
<evidence type="ECO:0000313" key="3">
    <source>
        <dbReference type="Proteomes" id="UP000602260"/>
    </source>
</evidence>
<dbReference type="SUPFAM" id="SSF47413">
    <property type="entry name" value="lambda repressor-like DNA-binding domains"/>
    <property type="match status" value="1"/>
</dbReference>
<dbReference type="InterPro" id="IPR010982">
    <property type="entry name" value="Lambda_DNA-bd_dom_sf"/>
</dbReference>
<feature type="domain" description="HTH cro/C1-type" evidence="1">
    <location>
        <begin position="28"/>
        <end position="83"/>
    </location>
</feature>
<gene>
    <name evidence="2" type="ORF">H8S55_11420</name>
</gene>
<dbReference type="AlphaFoldDB" id="A0A8J6M668"/>
<name>A0A8J6M668_9FIRM</name>
<dbReference type="InterPro" id="IPR001387">
    <property type="entry name" value="Cro/C1-type_HTH"/>
</dbReference>
<evidence type="ECO:0000313" key="2">
    <source>
        <dbReference type="EMBL" id="MBC5717916.1"/>
    </source>
</evidence>
<protein>
    <submittedName>
        <fullName evidence="2">Helix-turn-helix domain-containing protein</fullName>
    </submittedName>
</protein>
<dbReference type="SMART" id="SM00530">
    <property type="entry name" value="HTH_XRE"/>
    <property type="match status" value="1"/>
</dbReference>
<organism evidence="2 3">
    <name type="scientific">Flintibacter faecis</name>
    <dbReference type="NCBI Taxonomy" id="2763047"/>
    <lineage>
        <taxon>Bacteria</taxon>
        <taxon>Bacillati</taxon>
        <taxon>Bacillota</taxon>
        <taxon>Clostridia</taxon>
        <taxon>Eubacteriales</taxon>
        <taxon>Flintibacter</taxon>
    </lineage>
</organism>
<reference evidence="2" key="1">
    <citation type="submission" date="2020-08" db="EMBL/GenBank/DDBJ databases">
        <title>Genome public.</title>
        <authorList>
            <person name="Liu C."/>
            <person name="Sun Q."/>
        </authorList>
    </citation>
    <scope>NUCLEOTIDE SEQUENCE</scope>
    <source>
        <strain evidence="2">BX5</strain>
    </source>
</reference>
<sequence length="151" mass="17605">MFAILTVFPIERTHEEVKRVEQTFGSFLREKRIARGLTLRGMAAKLDLSPVYMSNIENDRRAAPSQEYLERMALLLQLDKPEREWMLDLAAKSKQNRVSADLPDYIMDREIVRAALRTAREADATDQEWQDFIDRINRRMRSSGEDSDTKA</sequence>
<dbReference type="CDD" id="cd00093">
    <property type="entry name" value="HTH_XRE"/>
    <property type="match status" value="1"/>
</dbReference>
<keyword evidence="3" id="KW-1185">Reference proteome</keyword>
<accession>A0A8J6M668</accession>
<dbReference type="PROSITE" id="PS50943">
    <property type="entry name" value="HTH_CROC1"/>
    <property type="match status" value="1"/>
</dbReference>